<sequence>MRLAQLTFLPKKLSQSASFLPFLQSITVLFALTLFPPLIYEEDHAYDILFTGTRTEQDVQTITRGDLVNFKNTWLRPDNATIFVVGDTTLDAIKPMLEKEFGKWKVKGNKGTKQFERKGRGITRPFLFRIIH</sequence>
<dbReference type="RefSeq" id="WP_039222726.1">
    <property type="nucleotide sequence ID" value="NZ_JWLW01000065.1"/>
</dbReference>
<dbReference type="Gene3D" id="3.30.830.10">
    <property type="entry name" value="Metalloenzyme, LuxS/M16 peptidase-like"/>
    <property type="match status" value="1"/>
</dbReference>
<name>A0A0B3XYZ1_9ALTE</name>
<evidence type="ECO:0000313" key="3">
    <source>
        <dbReference type="Proteomes" id="UP000031197"/>
    </source>
</evidence>
<keyword evidence="3" id="KW-1185">Reference proteome</keyword>
<dbReference type="SUPFAM" id="SSF63411">
    <property type="entry name" value="LuxS/MPP-like metallohydrolase"/>
    <property type="match status" value="1"/>
</dbReference>
<gene>
    <name evidence="2" type="ORF">RJ41_15335</name>
</gene>
<dbReference type="InterPro" id="IPR011249">
    <property type="entry name" value="Metalloenz_LuxS/M16"/>
</dbReference>
<protein>
    <recommendedName>
        <fullName evidence="1">Peptidase M16 C-terminal domain-containing protein</fullName>
    </recommendedName>
</protein>
<accession>A0A0B3XYZ1</accession>
<dbReference type="Pfam" id="PF05193">
    <property type="entry name" value="Peptidase_M16_C"/>
    <property type="match status" value="1"/>
</dbReference>
<feature type="domain" description="Peptidase M16 C-terminal" evidence="1">
    <location>
        <begin position="61"/>
        <end position="111"/>
    </location>
</feature>
<proteinExistence type="predicted"/>
<dbReference type="AlphaFoldDB" id="A0A0B3XYZ1"/>
<dbReference type="EMBL" id="JWLW01000065">
    <property type="protein sequence ID" value="KHT44944.1"/>
    <property type="molecule type" value="Genomic_DNA"/>
</dbReference>
<dbReference type="InterPro" id="IPR007863">
    <property type="entry name" value="Peptidase_M16_C"/>
</dbReference>
<dbReference type="GO" id="GO:0046872">
    <property type="term" value="F:metal ion binding"/>
    <property type="evidence" value="ECO:0007669"/>
    <property type="project" value="InterPro"/>
</dbReference>
<dbReference type="Proteomes" id="UP000031197">
    <property type="component" value="Unassembled WGS sequence"/>
</dbReference>
<evidence type="ECO:0000259" key="1">
    <source>
        <dbReference type="Pfam" id="PF05193"/>
    </source>
</evidence>
<evidence type="ECO:0000313" key="2">
    <source>
        <dbReference type="EMBL" id="KHT44944.1"/>
    </source>
</evidence>
<reference evidence="2 3" key="1">
    <citation type="submission" date="2014-12" db="EMBL/GenBank/DDBJ databases">
        <title>Genome sequencing of Alteromonas marina AD001.</title>
        <authorList>
            <person name="Adrian T.G.S."/>
            <person name="Chan K.G."/>
        </authorList>
    </citation>
    <scope>NUCLEOTIDE SEQUENCE [LARGE SCALE GENOMIC DNA]</scope>
    <source>
        <strain evidence="2 3">AD001</strain>
    </source>
</reference>
<comment type="caution">
    <text evidence="2">The sequence shown here is derived from an EMBL/GenBank/DDBJ whole genome shotgun (WGS) entry which is preliminary data.</text>
</comment>
<organism evidence="2 3">
    <name type="scientific">Alteromonas marina</name>
    <dbReference type="NCBI Taxonomy" id="203795"/>
    <lineage>
        <taxon>Bacteria</taxon>
        <taxon>Pseudomonadati</taxon>
        <taxon>Pseudomonadota</taxon>
        <taxon>Gammaproteobacteria</taxon>
        <taxon>Alteromonadales</taxon>
        <taxon>Alteromonadaceae</taxon>
        <taxon>Alteromonas/Salinimonas group</taxon>
        <taxon>Alteromonas</taxon>
    </lineage>
</organism>